<evidence type="ECO:0000313" key="14">
    <source>
        <dbReference type="EMBL" id="REI23679.1"/>
    </source>
</evidence>
<comment type="catalytic activity">
    <reaction evidence="1 13">
        <text>2-C-methyl-D-erythritol 4-phosphate + CTP + H(+) = 4-CDP-2-C-methyl-D-erythritol + diphosphate</text>
        <dbReference type="Rhea" id="RHEA:13429"/>
        <dbReference type="ChEBI" id="CHEBI:15378"/>
        <dbReference type="ChEBI" id="CHEBI:33019"/>
        <dbReference type="ChEBI" id="CHEBI:37563"/>
        <dbReference type="ChEBI" id="CHEBI:57823"/>
        <dbReference type="ChEBI" id="CHEBI:58262"/>
        <dbReference type="EC" id="2.7.7.60"/>
    </reaction>
</comment>
<evidence type="ECO:0000256" key="10">
    <source>
        <dbReference type="ARBA" id="ARBA00049484"/>
    </source>
</evidence>
<dbReference type="Gene3D" id="3.90.550.10">
    <property type="entry name" value="Spore Coat Polysaccharide Biosynthesis Protein SpsA, Chain A"/>
    <property type="match status" value="1"/>
</dbReference>
<keyword evidence="5 13" id="KW-0808">Transferase</keyword>
<comment type="similarity">
    <text evidence="4 13">Belongs to the IspD/TarI cytidylyltransferase family. IspD subfamily.</text>
</comment>
<keyword evidence="9" id="KW-0961">Cell wall biogenesis/degradation</keyword>
<evidence type="ECO:0000256" key="4">
    <source>
        <dbReference type="ARBA" id="ARBA00009789"/>
    </source>
</evidence>
<evidence type="ECO:0000256" key="1">
    <source>
        <dbReference type="ARBA" id="ARBA00001282"/>
    </source>
</evidence>
<evidence type="ECO:0000256" key="6">
    <source>
        <dbReference type="ARBA" id="ARBA00022695"/>
    </source>
</evidence>
<dbReference type="Pfam" id="PF01128">
    <property type="entry name" value="IspD"/>
    <property type="match status" value="1"/>
</dbReference>
<name>A0AAX1RWS7_9STAP</name>
<dbReference type="PROSITE" id="PS01295">
    <property type="entry name" value="ISPD"/>
    <property type="match status" value="1"/>
</dbReference>
<feature type="site" description="Positions MEP for the nucleophilic attack" evidence="13">
    <location>
        <position position="153"/>
    </location>
</feature>
<comment type="function">
    <text evidence="13">Catalyzes the formation of 4-diphosphocytidyl-2-C-methyl-D-erythritol from CTP and 2-C-methyl-D-erythritol 4-phosphate (MEP).</text>
</comment>
<dbReference type="InterPro" id="IPR001228">
    <property type="entry name" value="IspD"/>
</dbReference>
<dbReference type="PANTHER" id="PTHR32125">
    <property type="entry name" value="2-C-METHYL-D-ERYTHRITOL 4-PHOSPHATE CYTIDYLYLTRANSFERASE, CHLOROPLASTIC"/>
    <property type="match status" value="1"/>
</dbReference>
<dbReference type="AlphaFoldDB" id="A0AAX1RWS7"/>
<dbReference type="NCBIfam" id="TIGR00453">
    <property type="entry name" value="ispD"/>
    <property type="match status" value="1"/>
</dbReference>
<dbReference type="EC" id="2.7.7.60" evidence="13"/>
<dbReference type="GO" id="GO:0047349">
    <property type="term" value="F:D-ribitol-5-phosphate cytidylyltransferase activity"/>
    <property type="evidence" value="ECO:0007669"/>
    <property type="project" value="UniProtKB-EC"/>
</dbReference>
<dbReference type="RefSeq" id="WP_115855806.1">
    <property type="nucleotide sequence ID" value="NZ_CAJUZR010000001.1"/>
</dbReference>
<dbReference type="GO" id="GO:0071555">
    <property type="term" value="P:cell wall organization"/>
    <property type="evidence" value="ECO:0007669"/>
    <property type="project" value="UniProtKB-KW"/>
</dbReference>
<accession>A0AAX1RWS7</accession>
<dbReference type="GO" id="GO:0019350">
    <property type="term" value="P:teichoic acid biosynthetic process"/>
    <property type="evidence" value="ECO:0007669"/>
    <property type="project" value="UniProtKB-KW"/>
</dbReference>
<sequence>MKKYHVVIPAAGKGTRMGREYNKLLIKMGGQTILERTIEVFENDASCEGIHLAIHPRDRAQFSSLLRPYHKVKSLIDGGAERQESIHNVLNALTLTDDTIVIVHDGARPFITQDAIYQLLLAIDRHGAAIIGVKSKDTIKVVQDQYVSETLDRQYLWLVYTPQGATFKNLKAAYDYAKNQKFQGTDDASLLEFAGHRIFVVEGRYDNIKVTTEEDLLYAQAILNEKGDVGHV</sequence>
<gene>
    <name evidence="13 14" type="primary">ispD</name>
    <name evidence="14" type="ORF">DOS76_03405</name>
</gene>
<dbReference type="PANTHER" id="PTHR32125:SF4">
    <property type="entry name" value="2-C-METHYL-D-ERYTHRITOL 4-PHOSPHATE CYTIDYLYLTRANSFERASE, CHLOROPLASTIC"/>
    <property type="match status" value="1"/>
</dbReference>
<keyword evidence="6 13" id="KW-0548">Nucleotidyltransferase</keyword>
<evidence type="ECO:0000256" key="8">
    <source>
        <dbReference type="ARBA" id="ARBA00023229"/>
    </source>
</evidence>
<comment type="caution">
    <text evidence="14">The sequence shown here is derived from an EMBL/GenBank/DDBJ whole genome shotgun (WGS) entry which is preliminary data.</text>
</comment>
<keyword evidence="7" id="KW-0777">Teichoic acid biosynthesis</keyword>
<feature type="site" description="Positions MEP for the nucleophilic attack" evidence="13">
    <location>
        <position position="209"/>
    </location>
</feature>
<comment type="similarity">
    <text evidence="12">Belongs to the IspD/TarI cytidylyltransferase family. TarI subfamily.</text>
</comment>
<dbReference type="InterPro" id="IPR050088">
    <property type="entry name" value="IspD/TarI_cytidylyltransf_bact"/>
</dbReference>
<reference evidence="14 15" key="1">
    <citation type="journal article" date="2018" name="Vet. Microbiol.">
        <title>Characterisation of Staphylococcus felis isolated from cats using whole genome sequencing.</title>
        <authorList>
            <person name="Worthing K."/>
            <person name="Pang S."/>
            <person name="Trott D.J."/>
            <person name="Abraham S."/>
            <person name="Coombs G.W."/>
            <person name="Jordan D."/>
            <person name="McIntyre L."/>
            <person name="Davies M.R."/>
            <person name="Norris J."/>
        </authorList>
    </citation>
    <scope>NUCLEOTIDE SEQUENCE [LARGE SCALE GENOMIC DNA]</scope>
    <source>
        <strain evidence="14 15">F25</strain>
    </source>
</reference>
<protein>
    <recommendedName>
        <fullName evidence="13">2-C-methyl-D-erythritol 4-phosphate cytidylyltransferase</fullName>
        <ecNumber evidence="13">2.7.7.60</ecNumber>
    </recommendedName>
    <alternativeName>
        <fullName evidence="13">4-diphosphocytidyl-2C-methyl-D-erythritol synthase</fullName>
    </alternativeName>
    <alternativeName>
        <fullName evidence="13">MEP cytidylyltransferase</fullName>
        <shortName evidence="13">MCT</shortName>
    </alternativeName>
</protein>
<evidence type="ECO:0000256" key="13">
    <source>
        <dbReference type="HAMAP-Rule" id="MF_00108"/>
    </source>
</evidence>
<dbReference type="InterPro" id="IPR018294">
    <property type="entry name" value="ISPD_synthase_CS"/>
</dbReference>
<dbReference type="FunFam" id="3.90.550.10:FF:000003">
    <property type="entry name" value="2-C-methyl-D-erythritol 4-phosphate cytidylyltransferase"/>
    <property type="match status" value="1"/>
</dbReference>
<dbReference type="Proteomes" id="UP000256337">
    <property type="component" value="Unassembled WGS sequence"/>
</dbReference>
<evidence type="ECO:0000256" key="2">
    <source>
        <dbReference type="ARBA" id="ARBA00004787"/>
    </source>
</evidence>
<keyword evidence="8 13" id="KW-0414">Isoprene biosynthesis</keyword>
<comment type="pathway">
    <text evidence="3">Cell wall biogenesis; poly(ribitol phosphate) teichoic acid biosynthesis.</text>
</comment>
<dbReference type="GO" id="GO:0050518">
    <property type="term" value="F:2-C-methyl-D-erythritol 4-phosphate cytidylyltransferase activity"/>
    <property type="evidence" value="ECO:0007669"/>
    <property type="project" value="UniProtKB-UniRule"/>
</dbReference>
<dbReference type="EMBL" id="QKYD01000057">
    <property type="protein sequence ID" value="REI23679.1"/>
    <property type="molecule type" value="Genomic_DNA"/>
</dbReference>
<dbReference type="InterPro" id="IPR029044">
    <property type="entry name" value="Nucleotide-diphossugar_trans"/>
</dbReference>
<evidence type="ECO:0000313" key="15">
    <source>
        <dbReference type="Proteomes" id="UP000256337"/>
    </source>
</evidence>
<organism evidence="14 15">
    <name type="scientific">Staphylococcus felis</name>
    <dbReference type="NCBI Taxonomy" id="46127"/>
    <lineage>
        <taxon>Bacteria</taxon>
        <taxon>Bacillati</taxon>
        <taxon>Bacillota</taxon>
        <taxon>Bacilli</taxon>
        <taxon>Bacillales</taxon>
        <taxon>Staphylococcaceae</taxon>
        <taxon>Staphylococcus</taxon>
    </lineage>
</organism>
<proteinExistence type="inferred from homology"/>
<evidence type="ECO:0000256" key="12">
    <source>
        <dbReference type="ARBA" id="ARBA00061485"/>
    </source>
</evidence>
<comment type="function">
    <text evidence="11">Catalyzes the transfer of the cytidylyl group of CTP to D-ribitol 5-phosphate.</text>
</comment>
<dbReference type="HAMAP" id="MF_00108">
    <property type="entry name" value="IspD"/>
    <property type="match status" value="1"/>
</dbReference>
<dbReference type="InterPro" id="IPR034683">
    <property type="entry name" value="IspD/TarI"/>
</dbReference>
<evidence type="ECO:0000256" key="5">
    <source>
        <dbReference type="ARBA" id="ARBA00022679"/>
    </source>
</evidence>
<dbReference type="CDD" id="cd02516">
    <property type="entry name" value="CDP-ME_synthetase"/>
    <property type="match status" value="1"/>
</dbReference>
<comment type="pathway">
    <text evidence="2 13">Isoprenoid biosynthesis; isopentenyl diphosphate biosynthesis via DXP pathway; isopentenyl diphosphate from 1-deoxy-D-xylulose 5-phosphate: step 2/6.</text>
</comment>
<evidence type="ECO:0000256" key="9">
    <source>
        <dbReference type="ARBA" id="ARBA00023316"/>
    </source>
</evidence>
<dbReference type="SUPFAM" id="SSF53448">
    <property type="entry name" value="Nucleotide-diphospho-sugar transferases"/>
    <property type="match status" value="1"/>
</dbReference>
<evidence type="ECO:0000256" key="7">
    <source>
        <dbReference type="ARBA" id="ARBA00022944"/>
    </source>
</evidence>
<evidence type="ECO:0000256" key="3">
    <source>
        <dbReference type="ARBA" id="ARBA00004837"/>
    </source>
</evidence>
<comment type="catalytic activity">
    <reaction evidence="10">
        <text>D-ribitol 5-phosphate + CTP + H(+) = CDP-L-ribitol + diphosphate</text>
        <dbReference type="Rhea" id="RHEA:12456"/>
        <dbReference type="ChEBI" id="CHEBI:15378"/>
        <dbReference type="ChEBI" id="CHEBI:33019"/>
        <dbReference type="ChEBI" id="CHEBI:37563"/>
        <dbReference type="ChEBI" id="CHEBI:57608"/>
        <dbReference type="ChEBI" id="CHEBI:57695"/>
        <dbReference type="EC" id="2.7.7.40"/>
    </reaction>
</comment>
<dbReference type="GO" id="GO:0019288">
    <property type="term" value="P:isopentenyl diphosphate biosynthetic process, methylerythritol 4-phosphate pathway"/>
    <property type="evidence" value="ECO:0007669"/>
    <property type="project" value="UniProtKB-UniRule"/>
</dbReference>
<feature type="site" description="Transition state stabilizer" evidence="13">
    <location>
        <position position="23"/>
    </location>
</feature>
<evidence type="ECO:0000256" key="11">
    <source>
        <dbReference type="ARBA" id="ARBA00056549"/>
    </source>
</evidence>
<feature type="site" description="Transition state stabilizer" evidence="13">
    <location>
        <position position="16"/>
    </location>
</feature>